<proteinExistence type="predicted"/>
<dbReference type="InterPro" id="IPR011990">
    <property type="entry name" value="TPR-like_helical_dom_sf"/>
</dbReference>
<dbReference type="InterPro" id="IPR013105">
    <property type="entry name" value="TPR_2"/>
</dbReference>
<accession>A0A642V5P7</accession>
<evidence type="ECO:0000256" key="4">
    <source>
        <dbReference type="SAM" id="MobiDB-lite"/>
    </source>
</evidence>
<dbReference type="AlphaFoldDB" id="A0A642V5P7"/>
<gene>
    <name evidence="5" type="ORF">TRICI_002514</name>
</gene>
<dbReference type="PROSITE" id="PS50005">
    <property type="entry name" value="TPR"/>
    <property type="match status" value="1"/>
</dbReference>
<evidence type="ECO:0000313" key="6">
    <source>
        <dbReference type="Proteomes" id="UP000761534"/>
    </source>
</evidence>
<reference evidence="5" key="1">
    <citation type="journal article" date="2019" name="G3 (Bethesda)">
        <title>Genome Assemblies of Two Rare Opportunistic Yeast Pathogens: Diutina rugosa (syn. Candida rugosa) and Trichomonascus ciferrii (syn. Candida ciferrii).</title>
        <authorList>
            <person name="Mixao V."/>
            <person name="Saus E."/>
            <person name="Hansen A.P."/>
            <person name="Lass-Florl C."/>
            <person name="Gabaldon T."/>
        </authorList>
    </citation>
    <scope>NUCLEOTIDE SEQUENCE</scope>
    <source>
        <strain evidence="5">CBS 4856</strain>
    </source>
</reference>
<keyword evidence="6" id="KW-1185">Reference proteome</keyword>
<evidence type="ECO:0000256" key="3">
    <source>
        <dbReference type="PROSITE-ProRule" id="PRU00339"/>
    </source>
</evidence>
<evidence type="ECO:0000313" key="5">
    <source>
        <dbReference type="EMBL" id="KAA8915330.1"/>
    </source>
</evidence>
<dbReference type="PANTHER" id="PTHR22767">
    <property type="entry name" value="N-TERMINAL ACETYLTRANSFERASE-RELATED"/>
    <property type="match status" value="1"/>
</dbReference>
<feature type="compositionally biased region" description="Polar residues" evidence="4">
    <location>
        <begin position="582"/>
        <end position="595"/>
    </location>
</feature>
<evidence type="ECO:0000256" key="1">
    <source>
        <dbReference type="ARBA" id="ARBA00022737"/>
    </source>
</evidence>
<dbReference type="InterPro" id="IPR019734">
    <property type="entry name" value="TPR_rpt"/>
</dbReference>
<feature type="region of interest" description="Disordered" evidence="4">
    <location>
        <begin position="582"/>
        <end position="641"/>
    </location>
</feature>
<organism evidence="5 6">
    <name type="scientific">Trichomonascus ciferrii</name>
    <dbReference type="NCBI Taxonomy" id="44093"/>
    <lineage>
        <taxon>Eukaryota</taxon>
        <taxon>Fungi</taxon>
        <taxon>Dikarya</taxon>
        <taxon>Ascomycota</taxon>
        <taxon>Saccharomycotina</taxon>
        <taxon>Dipodascomycetes</taxon>
        <taxon>Dipodascales</taxon>
        <taxon>Trichomonascaceae</taxon>
        <taxon>Trichomonascus</taxon>
        <taxon>Trichomonascus ciferrii complex</taxon>
    </lineage>
</organism>
<keyword evidence="2 3" id="KW-0802">TPR repeat</keyword>
<dbReference type="InterPro" id="IPR021183">
    <property type="entry name" value="NatA_aux_su"/>
</dbReference>
<protein>
    <submittedName>
        <fullName evidence="5">Uncharacterized protein</fullName>
    </submittedName>
</protein>
<dbReference type="Proteomes" id="UP000761534">
    <property type="component" value="Unassembled WGS sequence"/>
</dbReference>
<feature type="repeat" description="TPR" evidence="3">
    <location>
        <begin position="97"/>
        <end position="130"/>
    </location>
</feature>
<dbReference type="EMBL" id="SWFS01000173">
    <property type="protein sequence ID" value="KAA8915330.1"/>
    <property type="molecule type" value="Genomic_DNA"/>
</dbReference>
<name>A0A642V5P7_9ASCO</name>
<keyword evidence="1" id="KW-0677">Repeat</keyword>
<dbReference type="PIRSF" id="PIRSF000422">
    <property type="entry name" value="N-terminal-AcTrfase-A_aux_su"/>
    <property type="match status" value="1"/>
</dbReference>
<feature type="region of interest" description="Disordered" evidence="4">
    <location>
        <begin position="1"/>
        <end position="27"/>
    </location>
</feature>
<feature type="compositionally biased region" description="Basic and acidic residues" evidence="4">
    <location>
        <begin position="616"/>
        <end position="631"/>
    </location>
</feature>
<dbReference type="SUPFAM" id="SSF48452">
    <property type="entry name" value="TPR-like"/>
    <property type="match status" value="2"/>
</dbReference>
<dbReference type="GO" id="GO:0031415">
    <property type="term" value="C:NatA complex"/>
    <property type="evidence" value="ECO:0007669"/>
    <property type="project" value="TreeGrafter"/>
</dbReference>
<evidence type="ECO:0000256" key="2">
    <source>
        <dbReference type="ARBA" id="ARBA00022803"/>
    </source>
</evidence>
<comment type="caution">
    <text evidence="5">The sequence shown here is derived from an EMBL/GenBank/DDBJ whole genome shotgun (WGS) entry which is preliminary data.</text>
</comment>
<dbReference type="Pfam" id="PF12569">
    <property type="entry name" value="NatA_aux_su"/>
    <property type="match status" value="1"/>
</dbReference>
<dbReference type="Pfam" id="PF07719">
    <property type="entry name" value="TPR_2"/>
    <property type="match status" value="1"/>
</dbReference>
<dbReference type="Gene3D" id="1.25.40.1040">
    <property type="match status" value="1"/>
</dbReference>
<dbReference type="FunFam" id="1.25.40.1040:FF:000003">
    <property type="entry name" value="N-terminal acetyltransferase A, auxiliary subunit"/>
    <property type="match status" value="1"/>
</dbReference>
<sequence>MGGGGLGVKNSENMSANDVPKNRVLPPKEASNFRSALKLYESKQYKKALKTAEGVLKKHPDHGETLTVKGLVLYFMGKKEEGYESIKKGLDNDPTSYVCWHIMGIYYRQEKNYEEATKAYTKACQYDPENTNILRDLANLQVQTRQFKSLIPARTRLLKDKPGFRINWTSLALAHYFNKDYATAEKTLTSFEELLKEPLPKTDVENSEVTLFKNKVIYESGDVERALEHLESIADKVLDELSVCEYRAKYLLDLKRYKEAEREYRALIKRNPECVGYYKGLEAALQLSEDNLALRQVLYTRLAEKYPKSDAPKSIPLGFLQGEEFRKAITAYLRHYLTKGVPSTFVMVKPLYNDPQKKQIIHEVITGMYESLLKDATDPAQAVWTMYFIAQHATYLGNHEEAFDHINKAIEHTPTLVELHMIKAKILKHMGDLDAAWRAMDVARELDLQDRFVNTKAAKYMLRAGEIERAIDTISLFTRNDSSGKGVQDLHDMQGLWFLSEQAEAYSRAGNWGMALKRFHAIFKVFHEFKTDQFDFNIYCPRRGTVRSYLDMMDWGDHLATDKHYLRAVAGASDIYIHLHQQNKAEPQQQESNGTNGDGLDESEKKKALRKAKRDRAKELKKEEEEKKHSSGNDQDPFGKQLLATEDPLSDAFNAWKPVGDDSKSAEIPQALKTGFDLYLYQAKYVLAVQMLVKAKKTGAAAHWITSAAVRIRHALSTDETTPAALKAVPLKLLPTVANLGNIVEDSLNDYADKHIPTEDAASLLSWAHAKQALGASEKTILDGIVKMFDEPTITFEDARNAYNFLSSSSYNLDLFKSSLIQKFPRATGFE</sequence>
<dbReference type="VEuPathDB" id="FungiDB:TRICI_002514"/>
<dbReference type="SMART" id="SM00028">
    <property type="entry name" value="TPR"/>
    <property type="match status" value="6"/>
</dbReference>
<dbReference type="OrthoDB" id="10263032at2759"/>
<dbReference type="PANTHER" id="PTHR22767:SF2">
    <property type="entry name" value="N(ALPHA)-ACETYLTRANSFERASE 15_16, ISOFORM A"/>
    <property type="match status" value="1"/>
</dbReference>
<dbReference type="Gene3D" id="1.25.40.1010">
    <property type="match status" value="1"/>
</dbReference>